<evidence type="ECO:0000313" key="9">
    <source>
        <dbReference type="RefSeq" id="XP_019630513.1"/>
    </source>
</evidence>
<sequence>MVTSDSRSIVTDYVFYKLNKKGLPWPSAPPLPPPTDAHRLMRELGDKFEERYREQFDEMGDQLHLTPDTAYQKYHNVVAELFREGVRWGRLVALVAFTGACTVVAVEREMPQFVDRYVDWTVQYIDNNLAQWLQENGGWEGFEDFARKARSNEKDENSWWWRGILMGAMAVTAVGAIVARS</sequence>
<evidence type="ECO:0000256" key="6">
    <source>
        <dbReference type="SAM" id="Phobius"/>
    </source>
</evidence>
<feature type="domain" description="Apoptosis regulator Bcl-2 family BH4" evidence="7">
    <location>
        <begin position="6"/>
        <end position="25"/>
    </location>
</feature>
<evidence type="ECO:0000313" key="10">
    <source>
        <dbReference type="RefSeq" id="XP_019630514.1"/>
    </source>
</evidence>
<dbReference type="PROSITE" id="PS50062">
    <property type="entry name" value="BCL2_FAMILY"/>
    <property type="match status" value="1"/>
</dbReference>
<keyword evidence="8" id="KW-1185">Reference proteome</keyword>
<dbReference type="RefSeq" id="XP_019630514.1">
    <property type="nucleotide sequence ID" value="XM_019774955.1"/>
</dbReference>
<accession>A0A6P4Z1U8</accession>
<dbReference type="SMR" id="A0A6P4Z1U8"/>
<dbReference type="PANTHER" id="PTHR11256">
    <property type="entry name" value="BCL-2 RELATED"/>
    <property type="match status" value="1"/>
</dbReference>
<comment type="similarity">
    <text evidence="2">Belongs to the Bcl-2 family.</text>
</comment>
<evidence type="ECO:0000256" key="4">
    <source>
        <dbReference type="ARBA" id="ARBA00023136"/>
    </source>
</evidence>
<dbReference type="AlphaFoldDB" id="A0A6P4Z1U8"/>
<dbReference type="GO" id="GO:0042981">
    <property type="term" value="P:regulation of apoptotic process"/>
    <property type="evidence" value="ECO:0007669"/>
    <property type="project" value="InterPro"/>
</dbReference>
<dbReference type="GO" id="GO:0001836">
    <property type="term" value="P:release of cytochrome c from mitochondria"/>
    <property type="evidence" value="ECO:0007669"/>
    <property type="project" value="TreeGrafter"/>
</dbReference>
<keyword evidence="6" id="KW-0812">Transmembrane</keyword>
<dbReference type="GeneID" id="109474613"/>
<dbReference type="KEGG" id="bbel:109474613"/>
<organism evidence="8 9">
    <name type="scientific">Branchiostoma belcheri</name>
    <name type="common">Amphioxus</name>
    <dbReference type="NCBI Taxonomy" id="7741"/>
    <lineage>
        <taxon>Eukaryota</taxon>
        <taxon>Metazoa</taxon>
        <taxon>Chordata</taxon>
        <taxon>Cephalochordata</taxon>
        <taxon>Leptocardii</taxon>
        <taxon>Amphioxiformes</taxon>
        <taxon>Branchiostomatidae</taxon>
        <taxon>Branchiostoma</taxon>
    </lineage>
</organism>
<dbReference type="GO" id="GO:0008630">
    <property type="term" value="P:intrinsic apoptotic signaling pathway in response to DNA damage"/>
    <property type="evidence" value="ECO:0007669"/>
    <property type="project" value="TreeGrafter"/>
</dbReference>
<dbReference type="GO" id="GO:0097192">
    <property type="term" value="P:extrinsic apoptotic signaling pathway in absence of ligand"/>
    <property type="evidence" value="ECO:0007669"/>
    <property type="project" value="TreeGrafter"/>
</dbReference>
<dbReference type="PROSITE" id="PS50063">
    <property type="entry name" value="BH4_2"/>
    <property type="match status" value="1"/>
</dbReference>
<protein>
    <submittedName>
        <fullName evidence="9 10">Bcl-2-like protein 1</fullName>
    </submittedName>
</protein>
<dbReference type="CDD" id="cd06845">
    <property type="entry name" value="Bcl-2_like"/>
    <property type="match status" value="1"/>
</dbReference>
<reference evidence="9 10" key="1">
    <citation type="submission" date="2025-04" db="UniProtKB">
        <authorList>
            <consortium name="RefSeq"/>
        </authorList>
    </citation>
    <scope>IDENTIFICATION</scope>
    <source>
        <tissue evidence="9 10">Gonad</tissue>
    </source>
</reference>
<evidence type="ECO:0000256" key="2">
    <source>
        <dbReference type="ARBA" id="ARBA00009458"/>
    </source>
</evidence>
<feature type="transmembrane region" description="Helical" evidence="6">
    <location>
        <begin position="159"/>
        <end position="179"/>
    </location>
</feature>
<dbReference type="InterPro" id="IPR026298">
    <property type="entry name" value="Bcl-2_fam"/>
</dbReference>
<dbReference type="SMART" id="SM00337">
    <property type="entry name" value="BCL"/>
    <property type="match status" value="1"/>
</dbReference>
<evidence type="ECO:0000256" key="3">
    <source>
        <dbReference type="ARBA" id="ARBA00022703"/>
    </source>
</evidence>
<dbReference type="InterPro" id="IPR003093">
    <property type="entry name" value="Bcl2_BH4"/>
</dbReference>
<comment type="subcellular location">
    <subcellularLocation>
        <location evidence="1">Membrane</location>
    </subcellularLocation>
</comment>
<dbReference type="GO" id="GO:0051400">
    <property type="term" value="F:BH domain binding"/>
    <property type="evidence" value="ECO:0007669"/>
    <property type="project" value="TreeGrafter"/>
</dbReference>
<evidence type="ECO:0000259" key="7">
    <source>
        <dbReference type="PROSITE" id="PS50063"/>
    </source>
</evidence>
<evidence type="ECO:0000313" key="8">
    <source>
        <dbReference type="Proteomes" id="UP000515135"/>
    </source>
</evidence>
<dbReference type="PANTHER" id="PTHR11256:SF50">
    <property type="entry name" value="APOPTOSIS REGULATOR CED-9"/>
    <property type="match status" value="1"/>
</dbReference>
<dbReference type="InterPro" id="IPR036834">
    <property type="entry name" value="Bcl-2-like_sf"/>
</dbReference>
<dbReference type="InterPro" id="IPR002475">
    <property type="entry name" value="Bcl2-like"/>
</dbReference>
<dbReference type="RefSeq" id="XP_019630513.1">
    <property type="nucleotide sequence ID" value="XM_019774954.1"/>
</dbReference>
<dbReference type="Proteomes" id="UP000515135">
    <property type="component" value="Unplaced"/>
</dbReference>
<evidence type="ECO:0000256" key="1">
    <source>
        <dbReference type="ARBA" id="ARBA00004370"/>
    </source>
</evidence>
<dbReference type="OrthoDB" id="6021377at2759"/>
<dbReference type="PRINTS" id="PR01862">
    <property type="entry name" value="BCL2FAMILY"/>
</dbReference>
<dbReference type="GO" id="GO:0005741">
    <property type="term" value="C:mitochondrial outer membrane"/>
    <property type="evidence" value="ECO:0007669"/>
    <property type="project" value="TreeGrafter"/>
</dbReference>
<keyword evidence="3 5" id="KW-0053">Apoptosis</keyword>
<feature type="short sequence motif" description="BH4" evidence="5">
    <location>
        <begin position="6"/>
        <end position="25"/>
    </location>
</feature>
<gene>
    <name evidence="9 10 11" type="primary">LOC109474613</name>
</gene>
<keyword evidence="6" id="KW-1133">Transmembrane helix</keyword>
<dbReference type="RefSeq" id="XP_019630515.1">
    <property type="nucleotide sequence ID" value="XM_019774956.1"/>
</dbReference>
<dbReference type="Pfam" id="PF00452">
    <property type="entry name" value="Bcl-2"/>
    <property type="match status" value="1"/>
</dbReference>
<dbReference type="InterPro" id="IPR046371">
    <property type="entry name" value="Bcl-2_BH1-3"/>
</dbReference>
<dbReference type="Gene3D" id="1.10.437.10">
    <property type="entry name" value="Blc2-like"/>
    <property type="match status" value="1"/>
</dbReference>
<name>A0A6P4Z1U8_BRABE</name>
<proteinExistence type="inferred from homology"/>
<evidence type="ECO:0000313" key="11">
    <source>
        <dbReference type="RefSeq" id="XP_019630515.1"/>
    </source>
</evidence>
<keyword evidence="4 6" id="KW-0472">Membrane</keyword>
<dbReference type="SUPFAM" id="SSF56854">
    <property type="entry name" value="Bcl-2 inhibitors of programmed cell death"/>
    <property type="match status" value="1"/>
</dbReference>
<evidence type="ECO:0000256" key="5">
    <source>
        <dbReference type="PROSITE-ProRule" id="PRU00025"/>
    </source>
</evidence>